<dbReference type="InterPro" id="IPR003123">
    <property type="entry name" value="VPS9"/>
</dbReference>
<feature type="compositionally biased region" description="Polar residues" evidence="1">
    <location>
        <begin position="555"/>
        <end position="572"/>
    </location>
</feature>
<feature type="compositionally biased region" description="Polar residues" evidence="1">
    <location>
        <begin position="580"/>
        <end position="592"/>
    </location>
</feature>
<evidence type="ECO:0000313" key="4">
    <source>
        <dbReference type="Proteomes" id="UP000094285"/>
    </source>
</evidence>
<feature type="compositionally biased region" description="Polar residues" evidence="1">
    <location>
        <begin position="444"/>
        <end position="456"/>
    </location>
</feature>
<evidence type="ECO:0000256" key="1">
    <source>
        <dbReference type="SAM" id="MobiDB-lite"/>
    </source>
</evidence>
<dbReference type="AlphaFoldDB" id="A0A1E4SRN4"/>
<dbReference type="GeneID" id="30982919"/>
<dbReference type="Gene3D" id="1.20.1050.80">
    <property type="entry name" value="VPS9 domain"/>
    <property type="match status" value="1"/>
</dbReference>
<evidence type="ECO:0000313" key="3">
    <source>
        <dbReference type="EMBL" id="ODV82173.1"/>
    </source>
</evidence>
<feature type="domain" description="VPS9" evidence="2">
    <location>
        <begin position="162"/>
        <end position="390"/>
    </location>
</feature>
<keyword evidence="4" id="KW-1185">Reference proteome</keyword>
<feature type="non-terminal residue" evidence="3">
    <location>
        <position position="1"/>
    </location>
</feature>
<evidence type="ECO:0000259" key="2">
    <source>
        <dbReference type="PROSITE" id="PS51205"/>
    </source>
</evidence>
<dbReference type="SUPFAM" id="SSF109993">
    <property type="entry name" value="VPS9 domain"/>
    <property type="match status" value="1"/>
</dbReference>
<name>A0A1E4SRN4_9ASCO</name>
<accession>A0A1E4SRN4</accession>
<protein>
    <recommendedName>
        <fullName evidence="2">VPS9 domain-containing protein</fullName>
    </recommendedName>
</protein>
<feature type="compositionally biased region" description="Basic and acidic residues" evidence="1">
    <location>
        <begin position="425"/>
        <end position="442"/>
    </location>
</feature>
<dbReference type="OrthoDB" id="10264848at2759"/>
<reference evidence="4" key="1">
    <citation type="submission" date="2016-05" db="EMBL/GenBank/DDBJ databases">
        <title>Comparative genomics of biotechnologically important yeasts.</title>
        <authorList>
            <consortium name="DOE Joint Genome Institute"/>
            <person name="Riley R."/>
            <person name="Haridas S."/>
            <person name="Wolfe K.H."/>
            <person name="Lopes M.R."/>
            <person name="Hittinger C.T."/>
            <person name="Goker M."/>
            <person name="Salamov A."/>
            <person name="Wisecaver J."/>
            <person name="Long T.M."/>
            <person name="Aerts A.L."/>
            <person name="Barry K."/>
            <person name="Choi C."/>
            <person name="Clum A."/>
            <person name="Coughlan A.Y."/>
            <person name="Deshpande S."/>
            <person name="Douglass A.P."/>
            <person name="Hanson S.J."/>
            <person name="Klenk H.-P."/>
            <person name="Labutti K."/>
            <person name="Lapidus A."/>
            <person name="Lindquist E."/>
            <person name="Lipzen A."/>
            <person name="Meier-Kolthoff J.P."/>
            <person name="Ohm R.A."/>
            <person name="Otillar R.P."/>
            <person name="Pangilinan J."/>
            <person name="Peng Y."/>
            <person name="Rokas A."/>
            <person name="Rosa C.A."/>
            <person name="Scheuner C."/>
            <person name="Sibirny A.A."/>
            <person name="Slot J.C."/>
            <person name="Stielow J.B."/>
            <person name="Sun H."/>
            <person name="Kurtzman C.P."/>
            <person name="Blackwell M."/>
            <person name="Grigoriev I.V."/>
            <person name="Jeffries T.W."/>
        </authorList>
    </citation>
    <scope>NUCLEOTIDE SEQUENCE [LARGE SCALE GENOMIC DNA]</scope>
    <source>
        <strain evidence="4">NRRL Y-17324</strain>
    </source>
</reference>
<feature type="region of interest" description="Disordered" evidence="1">
    <location>
        <begin position="555"/>
        <end position="592"/>
    </location>
</feature>
<dbReference type="STRING" id="984487.A0A1E4SRN4"/>
<dbReference type="Pfam" id="PF02204">
    <property type="entry name" value="VPS9"/>
    <property type="match status" value="1"/>
</dbReference>
<sequence>FPLLHQLHHEVKSSLDLKSQVTSLIALFLKYLKEPRYQSPLTISELSSLFHYFYKDLNALVIHAYTLSNSTKKQLIALSATFNQNPKTFDYLLAIANYSTSSIKLLKRSDNDALYQLRVFNYYKFLTIFETIEQAQLTLYDSTNTAEESLYDKIFRFDERDVIYQEFLEEKLDLLRRLQVPFSHFIESNQGELINFIENLPDQELHELNATFAKLKSNITPYSKMTSIVDMHKNLIKLLVKNGFKNNALNNDVLLPTLIFLIIYKLENKNDLYLNFTFIKNFINLIDPYKVELFNVNLSSYVPVDRSTKPMSNKYRQCHLFDLINLNESQSLPEELEHEVPEDFKFYDNDKDLTQYILENFLNNGEINYYLTNFEAIIMYLSDITIDELDTGEELVDVDKSNKLFHTSLLKLVEEELETHFKFPDGELEQADKTKEDTEKTRSRSSSIMNTISNKLNETRSRSNSSIMNSLKSSNISLSKENFPTLASENESIHAPAVESETISLSMMKNILGRIGSVSVLQFRGLEDGTVETINGNDDDTVTVVTPVKKNGSLINRLSPSHTRTRSSSLEATQPILAGASQNSTSSKRNSITSKFTSGVSEFMTKLNTTNYPALQPTNKNVSNSSLQSLDNGVDHDHVSVAGASKRPEFTRSRTTSLQIMDKWFNNIGVNQTRAPLATNTEELDLKELTRFQSTEVELMSIKDLRVMKNYYDQLCLEVL</sequence>
<gene>
    <name evidence="3" type="ORF">CANTADRAFT_39137</name>
</gene>
<feature type="region of interest" description="Disordered" evidence="1">
    <location>
        <begin position="425"/>
        <end position="468"/>
    </location>
</feature>
<dbReference type="InterPro" id="IPR037191">
    <property type="entry name" value="VPS9_dom_sf"/>
</dbReference>
<dbReference type="Proteomes" id="UP000094285">
    <property type="component" value="Unassembled WGS sequence"/>
</dbReference>
<dbReference type="PROSITE" id="PS51205">
    <property type="entry name" value="VPS9"/>
    <property type="match status" value="1"/>
</dbReference>
<feature type="non-terminal residue" evidence="3">
    <location>
        <position position="720"/>
    </location>
</feature>
<organism evidence="3 4">
    <name type="scientific">Suhomyces tanzawaensis NRRL Y-17324</name>
    <dbReference type="NCBI Taxonomy" id="984487"/>
    <lineage>
        <taxon>Eukaryota</taxon>
        <taxon>Fungi</taxon>
        <taxon>Dikarya</taxon>
        <taxon>Ascomycota</taxon>
        <taxon>Saccharomycotina</taxon>
        <taxon>Pichiomycetes</taxon>
        <taxon>Debaryomycetaceae</taxon>
        <taxon>Suhomyces</taxon>
    </lineage>
</organism>
<proteinExistence type="predicted"/>
<dbReference type="RefSeq" id="XP_020067295.1">
    <property type="nucleotide sequence ID" value="XM_020208783.1"/>
</dbReference>
<dbReference type="EMBL" id="KV453909">
    <property type="protein sequence ID" value="ODV82173.1"/>
    <property type="molecule type" value="Genomic_DNA"/>
</dbReference>